<feature type="transmembrane region" description="Helical" evidence="7">
    <location>
        <begin position="206"/>
        <end position="224"/>
    </location>
</feature>
<dbReference type="GO" id="GO:0005886">
    <property type="term" value="C:plasma membrane"/>
    <property type="evidence" value="ECO:0007669"/>
    <property type="project" value="UniProtKB-SubCell"/>
</dbReference>
<dbReference type="AlphaFoldDB" id="A0A1N7EQE6"/>
<dbReference type="Proteomes" id="UP000186218">
    <property type="component" value="Unassembled WGS sequence"/>
</dbReference>
<dbReference type="EMBL" id="FTNT01000003">
    <property type="protein sequence ID" value="SIR90272.1"/>
    <property type="molecule type" value="Genomic_DNA"/>
</dbReference>
<name>A0A1N7EQE6_9NOCA</name>
<proteinExistence type="predicted"/>
<feature type="transmembrane region" description="Helical" evidence="7">
    <location>
        <begin position="306"/>
        <end position="329"/>
    </location>
</feature>
<feature type="transmembrane region" description="Helical" evidence="7">
    <location>
        <begin position="236"/>
        <end position="257"/>
    </location>
</feature>
<keyword evidence="6 7" id="KW-0472">Membrane</keyword>
<dbReference type="PROSITE" id="PS50850">
    <property type="entry name" value="MFS"/>
    <property type="match status" value="1"/>
</dbReference>
<dbReference type="PANTHER" id="PTHR42718:SF46">
    <property type="entry name" value="BLR6921 PROTEIN"/>
    <property type="match status" value="1"/>
</dbReference>
<feature type="transmembrane region" description="Helical" evidence="7">
    <location>
        <begin position="172"/>
        <end position="194"/>
    </location>
</feature>
<feature type="transmembrane region" description="Helical" evidence="7">
    <location>
        <begin position="277"/>
        <end position="300"/>
    </location>
</feature>
<dbReference type="Gene3D" id="1.20.1250.20">
    <property type="entry name" value="MFS general substrate transporter like domains"/>
    <property type="match status" value="1"/>
</dbReference>
<feature type="transmembrane region" description="Helical" evidence="7">
    <location>
        <begin position="341"/>
        <end position="363"/>
    </location>
</feature>
<evidence type="ECO:0000256" key="3">
    <source>
        <dbReference type="ARBA" id="ARBA00022475"/>
    </source>
</evidence>
<feature type="domain" description="Major facilitator superfamily (MFS) profile" evidence="8">
    <location>
        <begin position="20"/>
        <end position="459"/>
    </location>
</feature>
<organism evidence="9 10">
    <name type="scientific">Williamsia sterculiae</name>
    <dbReference type="NCBI Taxonomy" id="1344003"/>
    <lineage>
        <taxon>Bacteria</taxon>
        <taxon>Bacillati</taxon>
        <taxon>Actinomycetota</taxon>
        <taxon>Actinomycetes</taxon>
        <taxon>Mycobacteriales</taxon>
        <taxon>Nocardiaceae</taxon>
        <taxon>Williamsia</taxon>
    </lineage>
</organism>
<dbReference type="STRING" id="1344003.SAMN05445060_1566"/>
<keyword evidence="3" id="KW-1003">Cell membrane</keyword>
<feature type="transmembrane region" description="Helical" evidence="7">
    <location>
        <begin position="86"/>
        <end position="105"/>
    </location>
</feature>
<evidence type="ECO:0000259" key="8">
    <source>
        <dbReference type="PROSITE" id="PS50850"/>
    </source>
</evidence>
<keyword evidence="2" id="KW-0813">Transport</keyword>
<evidence type="ECO:0000313" key="9">
    <source>
        <dbReference type="EMBL" id="SIR90272.1"/>
    </source>
</evidence>
<keyword evidence="4 7" id="KW-0812">Transmembrane</keyword>
<feature type="transmembrane region" description="Helical" evidence="7">
    <location>
        <begin position="12"/>
        <end position="33"/>
    </location>
</feature>
<dbReference type="InterPro" id="IPR011701">
    <property type="entry name" value="MFS"/>
</dbReference>
<keyword evidence="10" id="KW-1185">Reference proteome</keyword>
<feature type="transmembrane region" description="Helical" evidence="7">
    <location>
        <begin position="406"/>
        <end position="424"/>
    </location>
</feature>
<evidence type="ECO:0000256" key="2">
    <source>
        <dbReference type="ARBA" id="ARBA00022448"/>
    </source>
</evidence>
<feature type="transmembrane region" description="Helical" evidence="7">
    <location>
        <begin position="53"/>
        <end position="74"/>
    </location>
</feature>
<dbReference type="GO" id="GO:0022857">
    <property type="term" value="F:transmembrane transporter activity"/>
    <property type="evidence" value="ECO:0007669"/>
    <property type="project" value="InterPro"/>
</dbReference>
<comment type="subcellular location">
    <subcellularLocation>
        <location evidence="1">Cell membrane</location>
        <topology evidence="1">Multi-pass membrane protein</topology>
    </subcellularLocation>
</comment>
<dbReference type="Gene3D" id="1.20.1720.10">
    <property type="entry name" value="Multidrug resistance protein D"/>
    <property type="match status" value="1"/>
</dbReference>
<dbReference type="InterPro" id="IPR020846">
    <property type="entry name" value="MFS_dom"/>
</dbReference>
<evidence type="ECO:0000313" key="10">
    <source>
        <dbReference type="Proteomes" id="UP000186218"/>
    </source>
</evidence>
<evidence type="ECO:0000256" key="4">
    <source>
        <dbReference type="ARBA" id="ARBA00022692"/>
    </source>
</evidence>
<feature type="transmembrane region" description="Helical" evidence="7">
    <location>
        <begin position="369"/>
        <end position="394"/>
    </location>
</feature>
<sequence length="459" mass="46810">MTTTSQEAPSGALGIRTVLLVVVVSVAAMMAVIDGTIVTASLRDIGADLGAPLSQVVWLTVGYLISAGVTMPLSGCVIDRLGPRRTLFWSLALFVSASILCSVAWSLPVLILFRVLQGFAGGLLEPTAVNVAASSAPAARMGAVMSVLSSTINIGPVVGPLLGSLIAGSGHWPWIFLINVPLGAIAIVGAAVVVRPMDGAQPRGSRPDLIGMVLLPLGFVSVLLSIDRVGVSVGGWLPILLGVFGVAVLAAYGRYSLRGGHHAVLDLTLLRHRGFRAALLTMAAVGFAMYGQLVGLPLIAAEDHGLTGIAAGLPVAALGVGCLVSMTTAGRMSDRLGTRPIVVTAAVLTAGVAVAIAVSASWLPLSGLLSLMVVFGLTFGGVAAPTFSSIYRTVPPDRAPYATPSLFITVQLAAAGGATVAGLLVDHLAPDWAATWLYGSFTVLLLAAAGVARWLPGRQ</sequence>
<dbReference type="Pfam" id="PF07690">
    <property type="entry name" value="MFS_1"/>
    <property type="match status" value="2"/>
</dbReference>
<gene>
    <name evidence="9" type="ORF">SAMN05445060_1566</name>
</gene>
<dbReference type="InterPro" id="IPR036259">
    <property type="entry name" value="MFS_trans_sf"/>
</dbReference>
<reference evidence="9 10" key="1">
    <citation type="submission" date="2017-01" db="EMBL/GenBank/DDBJ databases">
        <authorList>
            <person name="Mah S.A."/>
            <person name="Swanson W.J."/>
            <person name="Moy G.W."/>
            <person name="Vacquier V.D."/>
        </authorList>
    </citation>
    <scope>NUCLEOTIDE SEQUENCE [LARGE SCALE GENOMIC DNA]</scope>
    <source>
        <strain evidence="9 10">CPCC 203464</strain>
    </source>
</reference>
<protein>
    <submittedName>
        <fullName evidence="9">Drug resistance transporter, EmrB/QacA subfamily</fullName>
    </submittedName>
</protein>
<feature type="transmembrane region" description="Helical" evidence="7">
    <location>
        <begin position="436"/>
        <end position="455"/>
    </location>
</feature>
<dbReference type="PANTHER" id="PTHR42718">
    <property type="entry name" value="MAJOR FACILITATOR SUPERFAMILY MULTIDRUG TRANSPORTER MFSC"/>
    <property type="match status" value="1"/>
</dbReference>
<dbReference type="SUPFAM" id="SSF103473">
    <property type="entry name" value="MFS general substrate transporter"/>
    <property type="match status" value="1"/>
</dbReference>
<accession>A0A1N7EQE6</accession>
<evidence type="ECO:0000256" key="5">
    <source>
        <dbReference type="ARBA" id="ARBA00022989"/>
    </source>
</evidence>
<evidence type="ECO:0000256" key="7">
    <source>
        <dbReference type="SAM" id="Phobius"/>
    </source>
</evidence>
<keyword evidence="5 7" id="KW-1133">Transmembrane helix</keyword>
<evidence type="ECO:0000256" key="1">
    <source>
        <dbReference type="ARBA" id="ARBA00004651"/>
    </source>
</evidence>
<evidence type="ECO:0000256" key="6">
    <source>
        <dbReference type="ARBA" id="ARBA00023136"/>
    </source>
</evidence>